<keyword evidence="3" id="KW-1185">Reference proteome</keyword>
<dbReference type="AlphaFoldDB" id="A0AAD1XF01"/>
<gene>
    <name evidence="2" type="ORF">ECRASSUSDP1_LOCUS9809</name>
</gene>
<evidence type="ECO:0000313" key="3">
    <source>
        <dbReference type="Proteomes" id="UP001295684"/>
    </source>
</evidence>
<name>A0AAD1XF01_EUPCR</name>
<evidence type="ECO:0000256" key="1">
    <source>
        <dbReference type="SAM" id="MobiDB-lite"/>
    </source>
</evidence>
<feature type="compositionally biased region" description="Basic and acidic residues" evidence="1">
    <location>
        <begin position="1"/>
        <end position="10"/>
    </location>
</feature>
<proteinExistence type="predicted"/>
<feature type="compositionally biased region" description="Low complexity" evidence="1">
    <location>
        <begin position="137"/>
        <end position="147"/>
    </location>
</feature>
<dbReference type="Proteomes" id="UP001295684">
    <property type="component" value="Unassembled WGS sequence"/>
</dbReference>
<feature type="region of interest" description="Disordered" evidence="1">
    <location>
        <begin position="131"/>
        <end position="151"/>
    </location>
</feature>
<feature type="region of interest" description="Disordered" evidence="1">
    <location>
        <begin position="1"/>
        <end position="85"/>
    </location>
</feature>
<comment type="caution">
    <text evidence="2">The sequence shown here is derived from an EMBL/GenBank/DDBJ whole genome shotgun (WGS) entry which is preliminary data.</text>
</comment>
<feature type="compositionally biased region" description="Basic residues" evidence="1">
    <location>
        <begin position="11"/>
        <end position="23"/>
    </location>
</feature>
<protein>
    <submittedName>
        <fullName evidence="2">Uncharacterized protein</fullName>
    </submittedName>
</protein>
<feature type="region of interest" description="Disordered" evidence="1">
    <location>
        <begin position="247"/>
        <end position="271"/>
    </location>
</feature>
<evidence type="ECO:0000313" key="2">
    <source>
        <dbReference type="EMBL" id="CAI2368516.1"/>
    </source>
</evidence>
<organism evidence="2 3">
    <name type="scientific">Euplotes crassus</name>
    <dbReference type="NCBI Taxonomy" id="5936"/>
    <lineage>
        <taxon>Eukaryota</taxon>
        <taxon>Sar</taxon>
        <taxon>Alveolata</taxon>
        <taxon>Ciliophora</taxon>
        <taxon>Intramacronucleata</taxon>
        <taxon>Spirotrichea</taxon>
        <taxon>Hypotrichia</taxon>
        <taxon>Euplotida</taxon>
        <taxon>Euplotidae</taxon>
        <taxon>Moneuplotes</taxon>
    </lineage>
</organism>
<feature type="compositionally biased region" description="Polar residues" evidence="1">
    <location>
        <begin position="35"/>
        <end position="44"/>
    </location>
</feature>
<sequence length="300" mass="33902">MDSKLDFKPKAKDKRKAFAKKTCKTQSFPGDPQPHTRTLNQNPSDSKELYEEETKEEVANSEGEGSDAAEETPPADSPHSPLGMPTAHDLLYKKLKTYDSHVQYFLSYQIENFEGFMQQCIEDPTHILDCLAPSSPPSTSRTPKASPQPHTDLKMELTDRVPQIDRPNFPITNLIQTIPRLLFKPEDLGIQRAQGKEGKNRVQMSASTAVYLNSCAQYAYITGALVYEDLALIHQAKGDMEYHKMEKDKEVDKVNDKEKQRVGTESTKDTERLDCKKKLVLEKVNAGRPPVKTEKSLTYL</sequence>
<accession>A0AAD1XF01</accession>
<reference evidence="2" key="1">
    <citation type="submission" date="2023-07" db="EMBL/GenBank/DDBJ databases">
        <authorList>
            <consortium name="AG Swart"/>
            <person name="Singh M."/>
            <person name="Singh A."/>
            <person name="Seah K."/>
            <person name="Emmerich C."/>
        </authorList>
    </citation>
    <scope>NUCLEOTIDE SEQUENCE</scope>
    <source>
        <strain evidence="2">DP1</strain>
    </source>
</reference>
<dbReference type="EMBL" id="CAMPGE010009650">
    <property type="protein sequence ID" value="CAI2368516.1"/>
    <property type="molecule type" value="Genomic_DNA"/>
</dbReference>